<sequence length="224" mass="24459">MTGRTGRTGRTVRVLLADDQALVRTGFRLILEREPDIEVVGEAADGNQAVTLARELQPDVTLMDIRMPQLDGLSATRLLAGPEVADPLRVLVVTTFDLDELVHEALHSGARGFLLKDAGPRLLVEAVYATANGDSLVSPSITTRLLQHFSTPSGKMRRAAPPLTDRELDVTRAVARGRTNAEITDELVISLSTVKSHLASIQRKIQARNRTEIAVWAWESGLVR</sequence>
<protein>
    <submittedName>
        <fullName evidence="8">DNA-binding NarL/FixJ family response regulator</fullName>
    </submittedName>
</protein>
<dbReference type="PANTHER" id="PTHR43214:SF24">
    <property type="entry name" value="TRANSCRIPTIONAL REGULATORY PROTEIN NARL-RELATED"/>
    <property type="match status" value="1"/>
</dbReference>
<dbReference type="RefSeq" id="WP_307863831.1">
    <property type="nucleotide sequence ID" value="NZ_BAAAVU010000005.1"/>
</dbReference>
<dbReference type="PRINTS" id="PR00038">
    <property type="entry name" value="HTHLUXR"/>
</dbReference>
<evidence type="ECO:0000313" key="8">
    <source>
        <dbReference type="EMBL" id="MBP2355915.1"/>
    </source>
</evidence>
<dbReference type="CDD" id="cd17535">
    <property type="entry name" value="REC_NarL-like"/>
    <property type="match status" value="1"/>
</dbReference>
<dbReference type="Proteomes" id="UP000755585">
    <property type="component" value="Unassembled WGS sequence"/>
</dbReference>
<dbReference type="PANTHER" id="PTHR43214">
    <property type="entry name" value="TWO-COMPONENT RESPONSE REGULATOR"/>
    <property type="match status" value="1"/>
</dbReference>
<dbReference type="InterPro" id="IPR001789">
    <property type="entry name" value="Sig_transdc_resp-reg_receiver"/>
</dbReference>
<evidence type="ECO:0000313" key="9">
    <source>
        <dbReference type="Proteomes" id="UP000755585"/>
    </source>
</evidence>
<dbReference type="EMBL" id="JAGINT010000002">
    <property type="protein sequence ID" value="MBP2355915.1"/>
    <property type="molecule type" value="Genomic_DNA"/>
</dbReference>
<evidence type="ECO:0000256" key="5">
    <source>
        <dbReference type="PROSITE-ProRule" id="PRU00169"/>
    </source>
</evidence>
<keyword evidence="3 8" id="KW-0238">DNA-binding</keyword>
<evidence type="ECO:0000256" key="4">
    <source>
        <dbReference type="ARBA" id="ARBA00023163"/>
    </source>
</evidence>
<dbReference type="Pfam" id="PF00072">
    <property type="entry name" value="Response_reg"/>
    <property type="match status" value="1"/>
</dbReference>
<gene>
    <name evidence="8" type="ORF">JOF29_007025</name>
</gene>
<evidence type="ECO:0000256" key="1">
    <source>
        <dbReference type="ARBA" id="ARBA00022553"/>
    </source>
</evidence>
<evidence type="ECO:0000259" key="6">
    <source>
        <dbReference type="PROSITE" id="PS50043"/>
    </source>
</evidence>
<evidence type="ECO:0000259" key="7">
    <source>
        <dbReference type="PROSITE" id="PS50110"/>
    </source>
</evidence>
<dbReference type="SUPFAM" id="SSF46894">
    <property type="entry name" value="C-terminal effector domain of the bipartite response regulators"/>
    <property type="match status" value="1"/>
</dbReference>
<evidence type="ECO:0000256" key="3">
    <source>
        <dbReference type="ARBA" id="ARBA00023125"/>
    </source>
</evidence>
<dbReference type="SUPFAM" id="SSF52172">
    <property type="entry name" value="CheY-like"/>
    <property type="match status" value="1"/>
</dbReference>
<keyword evidence="2" id="KW-0805">Transcription regulation</keyword>
<name>A0ABS4UW90_9ACTN</name>
<dbReference type="SMART" id="SM00448">
    <property type="entry name" value="REC"/>
    <property type="match status" value="1"/>
</dbReference>
<keyword evidence="4" id="KW-0804">Transcription</keyword>
<dbReference type="Gene3D" id="3.40.50.2300">
    <property type="match status" value="1"/>
</dbReference>
<dbReference type="InterPro" id="IPR039420">
    <property type="entry name" value="WalR-like"/>
</dbReference>
<dbReference type="PROSITE" id="PS50110">
    <property type="entry name" value="RESPONSE_REGULATORY"/>
    <property type="match status" value="1"/>
</dbReference>
<dbReference type="InterPro" id="IPR011006">
    <property type="entry name" value="CheY-like_superfamily"/>
</dbReference>
<dbReference type="InterPro" id="IPR016032">
    <property type="entry name" value="Sig_transdc_resp-reg_C-effctor"/>
</dbReference>
<organism evidence="8 9">
    <name type="scientific">Kribbella aluminosa</name>
    <dbReference type="NCBI Taxonomy" id="416017"/>
    <lineage>
        <taxon>Bacteria</taxon>
        <taxon>Bacillati</taxon>
        <taxon>Actinomycetota</taxon>
        <taxon>Actinomycetes</taxon>
        <taxon>Propionibacteriales</taxon>
        <taxon>Kribbellaceae</taxon>
        <taxon>Kribbella</taxon>
    </lineage>
</organism>
<proteinExistence type="predicted"/>
<dbReference type="InterPro" id="IPR000792">
    <property type="entry name" value="Tscrpt_reg_LuxR_C"/>
</dbReference>
<feature type="domain" description="HTH luxR-type" evidence="6">
    <location>
        <begin position="156"/>
        <end position="221"/>
    </location>
</feature>
<dbReference type="SMART" id="SM00421">
    <property type="entry name" value="HTH_LUXR"/>
    <property type="match status" value="1"/>
</dbReference>
<dbReference type="PROSITE" id="PS00622">
    <property type="entry name" value="HTH_LUXR_1"/>
    <property type="match status" value="1"/>
</dbReference>
<comment type="caution">
    <text evidence="8">The sequence shown here is derived from an EMBL/GenBank/DDBJ whole genome shotgun (WGS) entry which is preliminary data.</text>
</comment>
<dbReference type="CDD" id="cd06170">
    <property type="entry name" value="LuxR_C_like"/>
    <property type="match status" value="1"/>
</dbReference>
<accession>A0ABS4UW90</accession>
<feature type="modified residue" description="4-aspartylphosphate" evidence="5">
    <location>
        <position position="64"/>
    </location>
</feature>
<feature type="domain" description="Response regulatory" evidence="7">
    <location>
        <begin position="13"/>
        <end position="131"/>
    </location>
</feature>
<keyword evidence="9" id="KW-1185">Reference proteome</keyword>
<reference evidence="8 9" key="1">
    <citation type="submission" date="2021-03" db="EMBL/GenBank/DDBJ databases">
        <title>Sequencing the genomes of 1000 actinobacteria strains.</title>
        <authorList>
            <person name="Klenk H.-P."/>
        </authorList>
    </citation>
    <scope>NUCLEOTIDE SEQUENCE [LARGE SCALE GENOMIC DNA]</scope>
    <source>
        <strain evidence="8 9">DSM 18824</strain>
    </source>
</reference>
<dbReference type="GO" id="GO:0003677">
    <property type="term" value="F:DNA binding"/>
    <property type="evidence" value="ECO:0007669"/>
    <property type="project" value="UniProtKB-KW"/>
</dbReference>
<dbReference type="InterPro" id="IPR058245">
    <property type="entry name" value="NreC/VraR/RcsB-like_REC"/>
</dbReference>
<dbReference type="Pfam" id="PF00196">
    <property type="entry name" value="GerE"/>
    <property type="match status" value="1"/>
</dbReference>
<dbReference type="PROSITE" id="PS50043">
    <property type="entry name" value="HTH_LUXR_2"/>
    <property type="match status" value="1"/>
</dbReference>
<keyword evidence="1 5" id="KW-0597">Phosphoprotein</keyword>
<evidence type="ECO:0000256" key="2">
    <source>
        <dbReference type="ARBA" id="ARBA00023015"/>
    </source>
</evidence>